<dbReference type="Gene3D" id="6.10.250.2870">
    <property type="match status" value="1"/>
</dbReference>
<evidence type="ECO:0000259" key="10">
    <source>
        <dbReference type="Pfam" id="PF07730"/>
    </source>
</evidence>
<dbReference type="Proteomes" id="UP001500571">
    <property type="component" value="Unassembled WGS sequence"/>
</dbReference>
<keyword evidence="8" id="KW-0902">Two-component regulatory system</keyword>
<feature type="transmembrane region" description="Helical" evidence="9">
    <location>
        <begin position="92"/>
        <end position="115"/>
    </location>
</feature>
<evidence type="ECO:0000313" key="11">
    <source>
        <dbReference type="EMBL" id="GAA1955647.1"/>
    </source>
</evidence>
<dbReference type="RefSeq" id="WP_344043723.1">
    <property type="nucleotide sequence ID" value="NZ_BAAAPB010000001.1"/>
</dbReference>
<evidence type="ECO:0000256" key="4">
    <source>
        <dbReference type="ARBA" id="ARBA00022679"/>
    </source>
</evidence>
<protein>
    <recommendedName>
        <fullName evidence="2">histidine kinase</fullName>
        <ecNumber evidence="2">2.7.13.3</ecNumber>
    </recommendedName>
</protein>
<organism evidence="11 12">
    <name type="scientific">Nocardioides panacihumi</name>
    <dbReference type="NCBI Taxonomy" id="400774"/>
    <lineage>
        <taxon>Bacteria</taxon>
        <taxon>Bacillati</taxon>
        <taxon>Actinomycetota</taxon>
        <taxon>Actinomycetes</taxon>
        <taxon>Propionibacteriales</taxon>
        <taxon>Nocardioidaceae</taxon>
        <taxon>Nocardioides</taxon>
    </lineage>
</organism>
<keyword evidence="7" id="KW-0067">ATP-binding</keyword>
<evidence type="ECO:0000313" key="12">
    <source>
        <dbReference type="Proteomes" id="UP001500571"/>
    </source>
</evidence>
<feature type="transmembrane region" description="Helical" evidence="9">
    <location>
        <begin position="210"/>
        <end position="228"/>
    </location>
</feature>
<keyword evidence="9" id="KW-0812">Transmembrane</keyword>
<dbReference type="PANTHER" id="PTHR24421">
    <property type="entry name" value="NITRATE/NITRITE SENSOR PROTEIN NARX-RELATED"/>
    <property type="match status" value="1"/>
</dbReference>
<comment type="catalytic activity">
    <reaction evidence="1">
        <text>ATP + protein L-histidine = ADP + protein N-phospho-L-histidine.</text>
        <dbReference type="EC" id="2.7.13.3"/>
    </reaction>
</comment>
<dbReference type="EMBL" id="BAAAPB010000001">
    <property type="protein sequence ID" value="GAA1955647.1"/>
    <property type="molecule type" value="Genomic_DNA"/>
</dbReference>
<evidence type="ECO:0000256" key="5">
    <source>
        <dbReference type="ARBA" id="ARBA00022741"/>
    </source>
</evidence>
<comment type="caution">
    <text evidence="11">The sequence shown here is derived from an EMBL/GenBank/DDBJ whole genome shotgun (WGS) entry which is preliminary data.</text>
</comment>
<feature type="transmembrane region" description="Helical" evidence="9">
    <location>
        <begin position="38"/>
        <end position="61"/>
    </location>
</feature>
<feature type="transmembrane region" description="Helical" evidence="9">
    <location>
        <begin position="243"/>
        <end position="262"/>
    </location>
</feature>
<dbReference type="Pfam" id="PF07730">
    <property type="entry name" value="HisKA_3"/>
    <property type="match status" value="1"/>
</dbReference>
<evidence type="ECO:0000256" key="3">
    <source>
        <dbReference type="ARBA" id="ARBA00022553"/>
    </source>
</evidence>
<dbReference type="EC" id="2.7.13.3" evidence="2"/>
<keyword evidence="5" id="KW-0547">Nucleotide-binding</keyword>
<name>A0ABN2QNH1_9ACTN</name>
<keyword evidence="6" id="KW-0418">Kinase</keyword>
<keyword evidence="12" id="KW-1185">Reference proteome</keyword>
<reference evidence="11 12" key="1">
    <citation type="journal article" date="2019" name="Int. J. Syst. Evol. Microbiol.">
        <title>The Global Catalogue of Microorganisms (GCM) 10K type strain sequencing project: providing services to taxonomists for standard genome sequencing and annotation.</title>
        <authorList>
            <consortium name="The Broad Institute Genomics Platform"/>
            <consortium name="The Broad Institute Genome Sequencing Center for Infectious Disease"/>
            <person name="Wu L."/>
            <person name="Ma J."/>
        </authorList>
    </citation>
    <scope>NUCLEOTIDE SEQUENCE [LARGE SCALE GENOMIC DNA]</scope>
    <source>
        <strain evidence="11 12">JCM 15309</strain>
    </source>
</reference>
<dbReference type="PANTHER" id="PTHR24421:SF10">
    <property type="entry name" value="NITRATE_NITRITE SENSOR PROTEIN NARQ"/>
    <property type="match status" value="1"/>
</dbReference>
<feature type="transmembrane region" description="Helical" evidence="9">
    <location>
        <begin position="175"/>
        <end position="198"/>
    </location>
</feature>
<keyword evidence="9" id="KW-1133">Transmembrane helix</keyword>
<feature type="domain" description="Signal transduction histidine kinase subgroup 3 dimerisation and phosphoacceptor" evidence="10">
    <location>
        <begin position="398"/>
        <end position="463"/>
    </location>
</feature>
<evidence type="ECO:0000256" key="7">
    <source>
        <dbReference type="ARBA" id="ARBA00022840"/>
    </source>
</evidence>
<feature type="transmembrane region" description="Helical" evidence="9">
    <location>
        <begin position="122"/>
        <end position="143"/>
    </location>
</feature>
<keyword evidence="9" id="KW-0472">Membrane</keyword>
<proteinExistence type="predicted"/>
<accession>A0ABN2QNH1</accession>
<keyword evidence="3" id="KW-0597">Phosphoprotein</keyword>
<sequence length="572" mass="59025">MAPVARPVLWSVVVGSAVMLTLLPRGHAWLPTYSTVSPRLAAAEVVAALALLTATVVGLLLDPTRPGLVALALAAPVWTVQDWAGWYDGPGFAPTAAIVLAPLLVPLPVHAVLAAAHPHRRVPLSLVALYVVAGVVALVHALFDDPFLDRDCWSTCLTTNVLLVSARPDVVHGVALVWLLVTATVGLALVGLAVRWAWVATRAGLRMRGPAIVAGFALGGVLLAQSVARWRRPRVDPGTSLDAGLYLALAAALVLVSAGWAAGPLLDRWTRRGVAQLVTGLGDAAAAGTVARVIAAATGDPSVRVVYRLPAGGYADAAGRFVDAPRPGPGALPVLRDGHELALVLHDPDATGPDGIRAALGTALTLALDNERLRVEGLAQLAELEASRARVVETGDAERRQLERNLHDGAQQQMLALAFDLRRAVANAHTPDACAVLTSAEAEARAALTELRELAHGIHPAVLEEAGLVPALATLADGAPVSVKVQETLGGRLPPGVERTAYVVVRDAVAAAAATGSPGVDVTLTEADGDLVVEVRGAGPGPFGSVEDRVAGARGHVALEPDRLRAVIPCVS</sequence>
<feature type="transmembrane region" description="Helical" evidence="9">
    <location>
        <begin position="68"/>
        <end position="86"/>
    </location>
</feature>
<gene>
    <name evidence="11" type="ORF">GCM10009798_13610</name>
</gene>
<dbReference type="InterPro" id="IPR011712">
    <property type="entry name" value="Sig_transdc_His_kin_sub3_dim/P"/>
</dbReference>
<evidence type="ECO:0000256" key="2">
    <source>
        <dbReference type="ARBA" id="ARBA00012438"/>
    </source>
</evidence>
<evidence type="ECO:0000256" key="1">
    <source>
        <dbReference type="ARBA" id="ARBA00000085"/>
    </source>
</evidence>
<evidence type="ECO:0000256" key="6">
    <source>
        <dbReference type="ARBA" id="ARBA00022777"/>
    </source>
</evidence>
<dbReference type="InterPro" id="IPR050482">
    <property type="entry name" value="Sensor_HK_TwoCompSys"/>
</dbReference>
<keyword evidence="4" id="KW-0808">Transferase</keyword>
<evidence type="ECO:0000256" key="9">
    <source>
        <dbReference type="SAM" id="Phobius"/>
    </source>
</evidence>
<evidence type="ECO:0000256" key="8">
    <source>
        <dbReference type="ARBA" id="ARBA00023012"/>
    </source>
</evidence>